<keyword evidence="1" id="KW-0614">Plasmid</keyword>
<evidence type="ECO:0000313" key="3">
    <source>
        <dbReference type="Proteomes" id="UP000183417"/>
    </source>
</evidence>
<proteinExistence type="predicted"/>
<accession>A0A1H3MTB6</accession>
<dbReference type="KEGG" id="dla:I6G47_32715"/>
<reference evidence="1 4" key="2">
    <citation type="submission" date="2020-12" db="EMBL/GenBank/DDBJ databases">
        <title>FDA dAtabase for Regulatory Grade micrObial Sequences (FDA-ARGOS): Supporting development and validation of Infectious Disease Dx tests.</title>
        <authorList>
            <person name="Sproer C."/>
            <person name="Gronow S."/>
            <person name="Severitt S."/>
            <person name="Schroder I."/>
            <person name="Tallon L."/>
            <person name="Sadzewicz L."/>
            <person name="Zhao X."/>
            <person name="Boylan J."/>
            <person name="Ott S."/>
            <person name="Bowen H."/>
            <person name="Vavikolanu K."/>
            <person name="Mehta A."/>
            <person name="Aluvathingal J."/>
            <person name="Nadendla S."/>
            <person name="Lowell S."/>
            <person name="Myers T."/>
            <person name="Yan Y."/>
            <person name="Sichtig H."/>
        </authorList>
    </citation>
    <scope>NUCLEOTIDE SEQUENCE [LARGE SCALE GENOMIC DNA]</scope>
    <source>
        <strain evidence="1 4">FDAARGOS_890</strain>
        <plasmid evidence="1 4">unnamed</plasmid>
    </source>
</reference>
<gene>
    <name evidence="1" type="ORF">I6G47_32715</name>
    <name evidence="2" type="ORF">SAMN05421547_10827</name>
</gene>
<dbReference type="AlphaFoldDB" id="A0A1H3MTB6"/>
<evidence type="ECO:0000313" key="1">
    <source>
        <dbReference type="EMBL" id="QPS84913.1"/>
    </source>
</evidence>
<dbReference type="Proteomes" id="UP000183417">
    <property type="component" value="Unassembled WGS sequence"/>
</dbReference>
<sequence>MKTTHDITTYRGWLALASELLGDKPDWTALVQGDLGFVVIINGHVCGLATEDEGHIYSERDCYDFDASAWDSERGCWDGSTPEATASSVLAPRFVNLAHTGATLAAQPMRQQSQVVGDCGATRLTLPSQLSWFTAEDHPAIGLTIEDYFVTDPYYDVGMRDKVDPQECWGLNEEQAKFIVGLNEELPLAVLDAINAGCRRLQKFAGVSKGVYADGHFANPDEFNKLMEVFASYIVGEINSNTLTSVSVIVEKTGVFQSSYEQHAARDGQSFVLLGPVDPATYDADDVGPMYRVKFADGEVIEAWPDEVKSALPQLGDVQEDAKEAAKHELQKALKKATECGLLDDLAGVLHPDAINRFCDAVGALDEPEKARDESPSPGV</sequence>
<dbReference type="Proteomes" id="UP000595064">
    <property type="component" value="Plasmid unnamed"/>
</dbReference>
<organism evidence="2 3">
    <name type="scientific">Delftia lacustris</name>
    <dbReference type="NCBI Taxonomy" id="558537"/>
    <lineage>
        <taxon>Bacteria</taxon>
        <taxon>Pseudomonadati</taxon>
        <taxon>Pseudomonadota</taxon>
        <taxon>Betaproteobacteria</taxon>
        <taxon>Burkholderiales</taxon>
        <taxon>Comamonadaceae</taxon>
        <taxon>Delftia</taxon>
    </lineage>
</organism>
<geneLocation type="plasmid" evidence="1 4">
    <name>unnamed</name>
</geneLocation>
<dbReference type="EMBL" id="CP065749">
    <property type="protein sequence ID" value="QPS84913.1"/>
    <property type="molecule type" value="Genomic_DNA"/>
</dbReference>
<evidence type="ECO:0000313" key="4">
    <source>
        <dbReference type="Proteomes" id="UP000595064"/>
    </source>
</evidence>
<keyword evidence="4" id="KW-1185">Reference proteome</keyword>
<protein>
    <submittedName>
        <fullName evidence="2">Uncharacterized protein</fullName>
    </submittedName>
</protein>
<dbReference type="GeneID" id="94688989"/>
<name>A0A1H3MTB6_9BURK</name>
<dbReference type="EMBL" id="FNPE01000008">
    <property type="protein sequence ID" value="SDY79678.1"/>
    <property type="molecule type" value="Genomic_DNA"/>
</dbReference>
<evidence type="ECO:0000313" key="2">
    <source>
        <dbReference type="EMBL" id="SDY79678.1"/>
    </source>
</evidence>
<reference evidence="2 3" key="1">
    <citation type="submission" date="2016-10" db="EMBL/GenBank/DDBJ databases">
        <authorList>
            <person name="de Groot N.N."/>
        </authorList>
    </citation>
    <scope>NUCLEOTIDE SEQUENCE [LARGE SCALE GENOMIC DNA]</scope>
    <source>
        <strain evidence="2 3">LMG 24775</strain>
    </source>
</reference>
<dbReference type="RefSeq" id="WP_074921764.1">
    <property type="nucleotide sequence ID" value="NZ_CP065749.1"/>
</dbReference>